<dbReference type="RefSeq" id="XP_049264322.1">
    <property type="nucleotide sequence ID" value="XM_049406084.1"/>
</dbReference>
<evidence type="ECO:0000313" key="9">
    <source>
        <dbReference type="Proteomes" id="UP000694255"/>
    </source>
</evidence>
<keyword evidence="3" id="KW-1134">Transmembrane beta strand</keyword>
<dbReference type="AlphaFoldDB" id="A0A8J5QXM1"/>
<dbReference type="InterPro" id="IPR039910">
    <property type="entry name" value="D15-like"/>
</dbReference>
<accession>A0A8J5QXM1</accession>
<reference evidence="8 9" key="1">
    <citation type="journal article" date="2021" name="DNA Res.">
        <title>Genome analysis of Candida subhashii reveals its hybrid nature and dual mitochondrial genome conformations.</title>
        <authorList>
            <person name="Mixao V."/>
            <person name="Hegedusova E."/>
            <person name="Saus E."/>
            <person name="Pryszcz L.P."/>
            <person name="Cillingova A."/>
            <person name="Nosek J."/>
            <person name="Gabaldon T."/>
        </authorList>
    </citation>
    <scope>NUCLEOTIDE SEQUENCE [LARGE SCALE GENOMIC DNA]</scope>
    <source>
        <strain evidence="8 9">CBS 10753</strain>
    </source>
</reference>
<evidence type="ECO:0000313" key="8">
    <source>
        <dbReference type="EMBL" id="KAG7664090.1"/>
    </source>
</evidence>
<dbReference type="OrthoDB" id="1724197at2759"/>
<proteinExistence type="inferred from homology"/>
<comment type="caution">
    <text evidence="8">The sequence shown here is derived from an EMBL/GenBank/DDBJ whole genome shotgun (WGS) entry which is preliminary data.</text>
</comment>
<evidence type="ECO:0000256" key="1">
    <source>
        <dbReference type="ARBA" id="ARBA00004374"/>
    </source>
</evidence>
<dbReference type="Proteomes" id="UP000694255">
    <property type="component" value="Unassembled WGS sequence"/>
</dbReference>
<comment type="subcellular location">
    <subcellularLocation>
        <location evidence="1">Mitochondrion outer membrane</location>
        <topology evidence="1">Multi-pass membrane protein</topology>
    </subcellularLocation>
</comment>
<evidence type="ECO:0000256" key="3">
    <source>
        <dbReference type="ARBA" id="ARBA00022452"/>
    </source>
</evidence>
<gene>
    <name evidence="8" type="ORF">J8A68_002344</name>
</gene>
<evidence type="ECO:0000256" key="5">
    <source>
        <dbReference type="ARBA" id="ARBA00023136"/>
    </source>
</evidence>
<dbReference type="PANTHER" id="PTHR12815">
    <property type="entry name" value="SORTING AND ASSEMBLY MACHINERY SAMM50 PROTEIN FAMILY MEMBER"/>
    <property type="match status" value="1"/>
</dbReference>
<name>A0A8J5QXM1_9ASCO</name>
<protein>
    <submittedName>
        <fullName evidence="8">SAM50</fullName>
    </submittedName>
</protein>
<keyword evidence="6" id="KW-0175">Coiled coil</keyword>
<dbReference type="InterPro" id="IPR000184">
    <property type="entry name" value="Bac_surfAg_D15"/>
</dbReference>
<dbReference type="GO" id="GO:0045040">
    <property type="term" value="P:protein insertion into mitochondrial outer membrane"/>
    <property type="evidence" value="ECO:0007669"/>
    <property type="project" value="TreeGrafter"/>
</dbReference>
<dbReference type="GeneID" id="73469145"/>
<feature type="domain" description="Bacterial surface antigen (D15)" evidence="7">
    <location>
        <begin position="182"/>
        <end position="495"/>
    </location>
</feature>
<organism evidence="8 9">
    <name type="scientific">[Candida] subhashii</name>
    <dbReference type="NCBI Taxonomy" id="561895"/>
    <lineage>
        <taxon>Eukaryota</taxon>
        <taxon>Fungi</taxon>
        <taxon>Dikarya</taxon>
        <taxon>Ascomycota</taxon>
        <taxon>Saccharomycotina</taxon>
        <taxon>Pichiomycetes</taxon>
        <taxon>Debaryomycetaceae</taxon>
        <taxon>Spathaspora</taxon>
    </lineage>
</organism>
<dbReference type="Pfam" id="PF01103">
    <property type="entry name" value="Omp85"/>
    <property type="match status" value="1"/>
</dbReference>
<evidence type="ECO:0000259" key="7">
    <source>
        <dbReference type="Pfam" id="PF01103"/>
    </source>
</evidence>
<evidence type="ECO:0000256" key="2">
    <source>
        <dbReference type="ARBA" id="ARBA00010913"/>
    </source>
</evidence>
<feature type="coiled-coil region" evidence="6">
    <location>
        <begin position="18"/>
        <end position="45"/>
    </location>
</feature>
<keyword evidence="5" id="KW-0472">Membrane</keyword>
<sequence>MSKGPQDDDFMENIKYANNSKDSKLSDSEKELIKLQQEKEQFLQQQNHQFLEQLFKENSTTPIKIQNVQTTNSQSFRDSFLAKQLQPLLQSDNTVVSLEKFLGDIDGVSKNFAKSGTIENLLVSVHAINPQTSIFRRRNTKPDTINIVPVFNLVPIKRFFAKTGTNIGNGEGDGYIQFQLRNLFGGGENLEFDATSGTKTQSSYLINYNQPLFNNVNYMSENLFYVNERKSDWIQSRVKGRGMTNKIYTRFEKLNHEVILENYWKLLDNYGSKSLEVLSQSGSSYKSSIAYNLIYDSRNNKTLPTCGKFFQIGLEYNGLFKFNKYPYFKTAGQFQLNYNLPWINSTILTTSKFGILYPFTNTSSLLDRFYIGGPNDVRSFMMNGLGPKDYNASIGGDMFLNGGVSLISKIPRLDPESNFRIHNFINWGRLVKMQQYQGMTDNLKQLFHSHSVTYGIGILFNHPMARFELNVVVPLVAHETDSVRKGIQYGIGVSFL</sequence>
<keyword evidence="9" id="KW-1185">Reference proteome</keyword>
<evidence type="ECO:0000256" key="6">
    <source>
        <dbReference type="SAM" id="Coils"/>
    </source>
</evidence>
<keyword evidence="4" id="KW-0812">Transmembrane</keyword>
<dbReference type="EMBL" id="JAGSYN010000107">
    <property type="protein sequence ID" value="KAG7664090.1"/>
    <property type="molecule type" value="Genomic_DNA"/>
</dbReference>
<dbReference type="GO" id="GO:0005741">
    <property type="term" value="C:mitochondrial outer membrane"/>
    <property type="evidence" value="ECO:0007669"/>
    <property type="project" value="UniProtKB-SubCell"/>
</dbReference>
<evidence type="ECO:0000256" key="4">
    <source>
        <dbReference type="ARBA" id="ARBA00022692"/>
    </source>
</evidence>
<dbReference type="PANTHER" id="PTHR12815:SF18">
    <property type="entry name" value="SORTING AND ASSEMBLY MACHINERY COMPONENT 50 HOMOLOG"/>
    <property type="match status" value="1"/>
</dbReference>
<comment type="similarity">
    <text evidence="2">Belongs to the SAM50/omp85 family.</text>
</comment>